<dbReference type="EMBL" id="BARV01015310">
    <property type="protein sequence ID" value="GAI29296.1"/>
    <property type="molecule type" value="Genomic_DNA"/>
</dbReference>
<evidence type="ECO:0000313" key="1">
    <source>
        <dbReference type="EMBL" id="GAI29296.1"/>
    </source>
</evidence>
<sequence length="164" mass="19569">MIYIMVTNWENHWNNLGDSPTYFTTRMLKGNMNESKLKDDTRTIFIKRNKETRSIENTWIGKVAKISEGTQRDGKKCIYFRVITKDTITCPGKYSNYSEGWYIAEEEIEENIYEKCIFDPSFFSELKTTNDWQKFEEYTYYLIRCLGVHISHRFGFKKQKGKAD</sequence>
<proteinExistence type="predicted"/>
<comment type="caution">
    <text evidence="1">The sequence shown here is derived from an EMBL/GenBank/DDBJ whole genome shotgun (WGS) entry which is preliminary data.</text>
</comment>
<reference evidence="1" key="1">
    <citation type="journal article" date="2014" name="Front. Microbiol.">
        <title>High frequency of phylogenetically diverse reductive dehalogenase-homologous genes in deep subseafloor sedimentary metagenomes.</title>
        <authorList>
            <person name="Kawai M."/>
            <person name="Futagami T."/>
            <person name="Toyoda A."/>
            <person name="Takaki Y."/>
            <person name="Nishi S."/>
            <person name="Hori S."/>
            <person name="Arai W."/>
            <person name="Tsubouchi T."/>
            <person name="Morono Y."/>
            <person name="Uchiyama I."/>
            <person name="Ito T."/>
            <person name="Fujiyama A."/>
            <person name="Inagaki F."/>
            <person name="Takami H."/>
        </authorList>
    </citation>
    <scope>NUCLEOTIDE SEQUENCE</scope>
    <source>
        <strain evidence="1">Expedition CK06-06</strain>
    </source>
</reference>
<name>X1NGG2_9ZZZZ</name>
<organism evidence="1">
    <name type="scientific">marine sediment metagenome</name>
    <dbReference type="NCBI Taxonomy" id="412755"/>
    <lineage>
        <taxon>unclassified sequences</taxon>
        <taxon>metagenomes</taxon>
        <taxon>ecological metagenomes</taxon>
    </lineage>
</organism>
<protein>
    <submittedName>
        <fullName evidence="1">Uncharacterized protein</fullName>
    </submittedName>
</protein>
<dbReference type="AlphaFoldDB" id="X1NGG2"/>
<feature type="non-terminal residue" evidence="1">
    <location>
        <position position="164"/>
    </location>
</feature>
<accession>X1NGG2</accession>
<gene>
    <name evidence="1" type="ORF">S06H3_26483</name>
</gene>